<keyword evidence="1" id="KW-0880">Kelch repeat</keyword>
<evidence type="ECO:0000313" key="4">
    <source>
        <dbReference type="Proteomes" id="UP000515135"/>
    </source>
</evidence>
<reference evidence="5" key="1">
    <citation type="submission" date="2025-08" db="UniProtKB">
        <authorList>
            <consortium name="RefSeq"/>
        </authorList>
    </citation>
    <scope>IDENTIFICATION</scope>
    <source>
        <tissue evidence="5">Gonad</tissue>
    </source>
</reference>
<dbReference type="InterPro" id="IPR015915">
    <property type="entry name" value="Kelch-typ_b-propeller"/>
</dbReference>
<dbReference type="SMART" id="SM00612">
    <property type="entry name" value="Kelch"/>
    <property type="match status" value="3"/>
</dbReference>
<dbReference type="RefSeq" id="XP_019647603.1">
    <property type="nucleotide sequence ID" value="XM_019792044.1"/>
</dbReference>
<dbReference type="CDD" id="cd18186">
    <property type="entry name" value="BTB_POZ_ZBTB_KLHL-like"/>
    <property type="match status" value="1"/>
</dbReference>
<dbReference type="PANTHER" id="PTHR46375:SF4">
    <property type="entry name" value="KELCH-LIKE FAMILY, MEMBER 42"/>
    <property type="match status" value="1"/>
</dbReference>
<dbReference type="KEGG" id="bbel:109487942"/>
<sequence>MLTISPLEWAAGWTKDVALATRRELGSIMDPDARDSEKKQHKKTSGGGYDVCFFFVNEESDMTVCVEETSFLVHRRVLEENSDYFAAMFECDMMESRQNVAHLHDFRAEIFESVLDFLYTSEFRLDYGTLEEVLEMANFLQVLSLLDHIAGLVDEKNCVTLFIMADKYGISKVTDATGKVLSENYHRYLQSKELSRLTKDQRERVRQRRYRHKPVVAAVNAHYVHYPEPGLRQFHSYDDKTDAWSRFTHLPSTAGRRGFGVAVLDNYLFVVGGHAKPRDYPRQFYSTGSKLGALQNQTMCYNTLTDTWSSTAPIQQARAYFGLVPCGDFLYAVAGFQYDDPIRSVERYDPRDNSWDFARDVPEGRTCYEPAVACMGDVYVNCEIKSDSDTFWLHRYSPASNTWTAISELPTNRWRHCMAAVRDTVYILGAYQPGVDCFNVSSQQWFRVRLPRDIKIPYDRGCACLEDKMYVLDCEETLCHDVQTRKWTDQLCQFPLGGFGIKAVTLYLPERKKRDDGGGTESE</sequence>
<dbReference type="Pfam" id="PF01344">
    <property type="entry name" value="Kelch_1"/>
    <property type="match status" value="2"/>
</dbReference>
<protein>
    <submittedName>
        <fullName evidence="5">Kelch-like protein 42</fullName>
    </submittedName>
</protein>
<organism evidence="4 5">
    <name type="scientific">Branchiostoma belcheri</name>
    <name type="common">Amphioxus</name>
    <dbReference type="NCBI Taxonomy" id="7741"/>
    <lineage>
        <taxon>Eukaryota</taxon>
        <taxon>Metazoa</taxon>
        <taxon>Chordata</taxon>
        <taxon>Cephalochordata</taxon>
        <taxon>Leptocardii</taxon>
        <taxon>Amphioxiformes</taxon>
        <taxon>Branchiostomatidae</taxon>
        <taxon>Branchiostoma</taxon>
    </lineage>
</organism>
<dbReference type="Gene3D" id="2.120.10.80">
    <property type="entry name" value="Kelch-type beta propeller"/>
    <property type="match status" value="1"/>
</dbReference>
<dbReference type="PROSITE" id="PS50097">
    <property type="entry name" value="BTB"/>
    <property type="match status" value="1"/>
</dbReference>
<proteinExistence type="predicted"/>
<dbReference type="SMART" id="SM00225">
    <property type="entry name" value="BTB"/>
    <property type="match status" value="1"/>
</dbReference>
<evidence type="ECO:0000313" key="5">
    <source>
        <dbReference type="RefSeq" id="XP_019647603.1"/>
    </source>
</evidence>
<evidence type="ECO:0000256" key="1">
    <source>
        <dbReference type="ARBA" id="ARBA00022441"/>
    </source>
</evidence>
<dbReference type="Gene3D" id="3.30.710.10">
    <property type="entry name" value="Potassium Channel Kv1.1, Chain A"/>
    <property type="match status" value="1"/>
</dbReference>
<dbReference type="InterPro" id="IPR052392">
    <property type="entry name" value="Kelch-BTB_domain-containing"/>
</dbReference>
<feature type="domain" description="BTB" evidence="3">
    <location>
        <begin position="60"/>
        <end position="127"/>
    </location>
</feature>
<dbReference type="SUPFAM" id="SSF117281">
    <property type="entry name" value="Kelch motif"/>
    <property type="match status" value="1"/>
</dbReference>
<name>A0A6P5AD04_BRABE</name>
<dbReference type="InterPro" id="IPR011333">
    <property type="entry name" value="SKP1/BTB/POZ_sf"/>
</dbReference>
<dbReference type="PANTHER" id="PTHR46375">
    <property type="entry name" value="KELCH REPEAT AND BTB DOMAIN-CONTAINING PROTEIN 13-RELATED"/>
    <property type="match status" value="1"/>
</dbReference>
<keyword evidence="2" id="KW-0677">Repeat</keyword>
<dbReference type="AlphaFoldDB" id="A0A6P5AD04"/>
<dbReference type="GeneID" id="109487942"/>
<dbReference type="Proteomes" id="UP000515135">
    <property type="component" value="Unplaced"/>
</dbReference>
<dbReference type="Pfam" id="PF00651">
    <property type="entry name" value="BTB"/>
    <property type="match status" value="1"/>
</dbReference>
<dbReference type="OrthoDB" id="45365at2759"/>
<dbReference type="InterPro" id="IPR006652">
    <property type="entry name" value="Kelch_1"/>
</dbReference>
<accession>A0A6P5AD04</accession>
<dbReference type="InterPro" id="IPR000210">
    <property type="entry name" value="BTB/POZ_dom"/>
</dbReference>
<dbReference type="CDD" id="cd14733">
    <property type="entry name" value="BACK"/>
    <property type="match status" value="1"/>
</dbReference>
<dbReference type="SUPFAM" id="SSF54695">
    <property type="entry name" value="POZ domain"/>
    <property type="match status" value="1"/>
</dbReference>
<keyword evidence="4" id="KW-1185">Reference proteome</keyword>
<gene>
    <name evidence="5" type="primary">LOC109487942</name>
</gene>
<evidence type="ECO:0000259" key="3">
    <source>
        <dbReference type="PROSITE" id="PS50097"/>
    </source>
</evidence>
<evidence type="ECO:0000256" key="2">
    <source>
        <dbReference type="ARBA" id="ARBA00022737"/>
    </source>
</evidence>